<name>A0A1U7NTU0_9DEIO</name>
<proteinExistence type="predicted"/>
<keyword evidence="2" id="KW-1185">Reference proteome</keyword>
<accession>A0A1U7NTU0</accession>
<evidence type="ECO:0000313" key="2">
    <source>
        <dbReference type="Proteomes" id="UP000186607"/>
    </source>
</evidence>
<evidence type="ECO:0000313" key="1">
    <source>
        <dbReference type="EMBL" id="OLV16330.1"/>
    </source>
</evidence>
<dbReference type="RefSeq" id="WP_075835608.1">
    <property type="nucleotide sequence ID" value="NZ_MSTI01000145.1"/>
</dbReference>
<gene>
    <name evidence="1" type="ORF">BOO71_0012121</name>
</gene>
<reference evidence="1 2" key="1">
    <citation type="submission" date="2017-01" db="EMBL/GenBank/DDBJ databases">
        <title>Genome Analysis of Deinococcus marmoris KOPRI26562.</title>
        <authorList>
            <person name="Kim J.H."/>
            <person name="Oh H.-M."/>
        </authorList>
    </citation>
    <scope>NUCLEOTIDE SEQUENCE [LARGE SCALE GENOMIC DNA]</scope>
    <source>
        <strain evidence="1 2">KOPRI26562</strain>
    </source>
</reference>
<dbReference type="OrthoDB" id="69722at2"/>
<sequence>MNMNATTKQKSAGTLRTRLNGLKHGVSARFLTENEQEAYQEHLAQLQADLQPVGYLEGKLVEGIAYTLWRREKLYHWQEVTTQSQARQALEAAAYPDSAEIMMTELLMAQGQAALSLPAALLRLAAAAEDAGLFKPAPAGVADHLDTLRGAAEHLHCLTPPADKTAANLRGARADLVRWLDRVDGLLAEQQAVKSIPNEHTLGLVMRYEGSLDRALMRNLAQLRALQAQQLGKKIADMDEEEDDHEPA</sequence>
<dbReference type="AlphaFoldDB" id="A0A1U7NTU0"/>
<organism evidence="1 2">
    <name type="scientific">Deinococcus marmoris</name>
    <dbReference type="NCBI Taxonomy" id="249408"/>
    <lineage>
        <taxon>Bacteria</taxon>
        <taxon>Thermotogati</taxon>
        <taxon>Deinococcota</taxon>
        <taxon>Deinococci</taxon>
        <taxon>Deinococcales</taxon>
        <taxon>Deinococcaceae</taxon>
        <taxon>Deinococcus</taxon>
    </lineage>
</organism>
<comment type="caution">
    <text evidence="1">The sequence shown here is derived from an EMBL/GenBank/DDBJ whole genome shotgun (WGS) entry which is preliminary data.</text>
</comment>
<dbReference type="Proteomes" id="UP000186607">
    <property type="component" value="Unassembled WGS sequence"/>
</dbReference>
<protein>
    <submittedName>
        <fullName evidence="1">Uncharacterized protein</fullName>
    </submittedName>
</protein>
<dbReference type="EMBL" id="MSTI01000145">
    <property type="protein sequence ID" value="OLV16330.1"/>
    <property type="molecule type" value="Genomic_DNA"/>
</dbReference>